<name>A0A3A4AS32_9ACTN</name>
<feature type="compositionally biased region" description="Low complexity" evidence="1">
    <location>
        <begin position="261"/>
        <end position="280"/>
    </location>
</feature>
<organism evidence="3 4">
    <name type="scientific">Bailinhaonella thermotolerans</name>
    <dbReference type="NCBI Taxonomy" id="1070861"/>
    <lineage>
        <taxon>Bacteria</taxon>
        <taxon>Bacillati</taxon>
        <taxon>Actinomycetota</taxon>
        <taxon>Actinomycetes</taxon>
        <taxon>Streptosporangiales</taxon>
        <taxon>Streptosporangiaceae</taxon>
        <taxon>Bailinhaonella</taxon>
    </lineage>
</organism>
<evidence type="ECO:0000256" key="1">
    <source>
        <dbReference type="SAM" id="MobiDB-lite"/>
    </source>
</evidence>
<evidence type="ECO:0000256" key="2">
    <source>
        <dbReference type="SAM" id="Phobius"/>
    </source>
</evidence>
<dbReference type="InterPro" id="IPR008910">
    <property type="entry name" value="MSC_TM_helix"/>
</dbReference>
<dbReference type="PANTHER" id="PTHR30221">
    <property type="entry name" value="SMALL-CONDUCTANCE MECHANOSENSITIVE CHANNEL"/>
    <property type="match status" value="1"/>
</dbReference>
<gene>
    <name evidence="3" type="ORF">D5H75_16320</name>
</gene>
<dbReference type="PANTHER" id="PTHR30221:SF1">
    <property type="entry name" value="SMALL-CONDUCTANCE MECHANOSENSITIVE CHANNEL"/>
    <property type="match status" value="1"/>
</dbReference>
<dbReference type="AlphaFoldDB" id="A0A3A4AS32"/>
<dbReference type="EMBL" id="QZEY01000005">
    <property type="protein sequence ID" value="RJL32001.1"/>
    <property type="molecule type" value="Genomic_DNA"/>
</dbReference>
<dbReference type="InterPro" id="IPR045275">
    <property type="entry name" value="MscS_archaea/bacteria_type"/>
</dbReference>
<protein>
    <submittedName>
        <fullName evidence="3">Uncharacterized protein</fullName>
    </submittedName>
</protein>
<keyword evidence="2" id="KW-1133">Transmembrane helix</keyword>
<evidence type="ECO:0000313" key="4">
    <source>
        <dbReference type="Proteomes" id="UP000265768"/>
    </source>
</evidence>
<feature type="transmembrane region" description="Helical" evidence="2">
    <location>
        <begin position="114"/>
        <end position="138"/>
    </location>
</feature>
<feature type="transmembrane region" description="Helical" evidence="2">
    <location>
        <begin position="150"/>
        <end position="172"/>
    </location>
</feature>
<feature type="transmembrane region" description="Helical" evidence="2">
    <location>
        <begin position="81"/>
        <end position="102"/>
    </location>
</feature>
<dbReference type="RefSeq" id="WP_119927319.1">
    <property type="nucleotide sequence ID" value="NZ_QZEY01000005.1"/>
</dbReference>
<keyword evidence="2" id="KW-0472">Membrane</keyword>
<comment type="caution">
    <text evidence="3">The sequence shown here is derived from an EMBL/GenBank/DDBJ whole genome shotgun (WGS) entry which is preliminary data.</text>
</comment>
<dbReference type="Pfam" id="PF05552">
    <property type="entry name" value="MS_channel_1st_1"/>
    <property type="match status" value="2"/>
</dbReference>
<feature type="region of interest" description="Disordered" evidence="1">
    <location>
        <begin position="224"/>
        <end position="286"/>
    </location>
</feature>
<reference evidence="3 4" key="1">
    <citation type="submission" date="2018-09" db="EMBL/GenBank/DDBJ databases">
        <title>YIM 75507 draft genome.</title>
        <authorList>
            <person name="Tang S."/>
            <person name="Feng Y."/>
        </authorList>
    </citation>
    <scope>NUCLEOTIDE SEQUENCE [LARGE SCALE GENOMIC DNA]</scope>
    <source>
        <strain evidence="3 4">YIM 75507</strain>
    </source>
</reference>
<sequence>MRHPIAQIDFGQGIQNVWNGIISTVPKIIAFIVILVIGWIVAKVLCRVVASLLTKAHFDRLAQRGQVGEWLKNSKYSASTFIAKIVYYAALLVTLQLAFSAFGPNPISDVLRGIVGWLPQLAVAVIIVVVVSAIAKVVKDLLSSALSSTGYGNIVANVASIFILALGIIAALNQMGIALSVTMPVLIAALATVGGILVVGVGGGLIQPMRQRWEGWLRSVPSGAGQRAAEGASQSTQRMRSAASDAFEQGRTAGAQGGGARQAEQAGGRAADQAGDQVGQESRRNG</sequence>
<dbReference type="Gene3D" id="1.10.287.1260">
    <property type="match status" value="1"/>
</dbReference>
<proteinExistence type="predicted"/>
<feature type="transmembrane region" description="Helical" evidence="2">
    <location>
        <begin position="28"/>
        <end position="50"/>
    </location>
</feature>
<dbReference type="GO" id="GO:0008381">
    <property type="term" value="F:mechanosensitive monoatomic ion channel activity"/>
    <property type="evidence" value="ECO:0007669"/>
    <property type="project" value="InterPro"/>
</dbReference>
<accession>A0A3A4AS32</accession>
<keyword evidence="4" id="KW-1185">Reference proteome</keyword>
<keyword evidence="2" id="KW-0812">Transmembrane</keyword>
<dbReference type="Proteomes" id="UP000265768">
    <property type="component" value="Unassembled WGS sequence"/>
</dbReference>
<evidence type="ECO:0000313" key="3">
    <source>
        <dbReference type="EMBL" id="RJL32001.1"/>
    </source>
</evidence>
<feature type="transmembrane region" description="Helical" evidence="2">
    <location>
        <begin position="184"/>
        <end position="206"/>
    </location>
</feature>
<dbReference type="OrthoDB" id="5184470at2"/>